<keyword evidence="4" id="KW-0853">WD repeat</keyword>
<feature type="repeat" description="WD" evidence="4">
    <location>
        <begin position="9"/>
        <end position="25"/>
    </location>
</feature>
<dbReference type="Pfam" id="PF00400">
    <property type="entry name" value="WD40"/>
    <property type="match status" value="1"/>
</dbReference>
<sequence>LSTLVSDVFATGGRDGQIRLWDARTSCFRQQGQVVKKPVNVYKGAHVIKDYRTPPKKKSSAARKSSRFDSAEPPSVTSLVYANEHTLVSGSSHGKSGLRLWDTRKISVKDEGHVLATLEVPTHKDAGITSLCLDRYGSSLFAAVTDSCVYEYGITTSCSKPVRHFTGAAIESFYVQVQSSPTGDYLLCGSKNQQAVIYIVSMDDELFRVWNADNLKPTVAQESGSKSEFISCYELNESEKAVVMMKRVLIKKDRAAHITTSAGTGTPTRKRKEPFTSPLKRLNTPTKSPTLASPVLPLSNITNVDSGVSTPCSVSRRRKRGAFYYRYPTENLPNKVYERFVAKFKAKRLAEKREASGVHVASDPPSTCKKNISDYCTKSVVEQVNSSSKLGRSRLPSINDFGDSVCSKMLSEQDRAVQNSPRKLTVKLTPLKAQPLDRIKEQNCNSQRRSSRNLLDYFSKK</sequence>
<comment type="pathway">
    <text evidence="1">Protein modification; protein ubiquitination.</text>
</comment>
<name>A0A0N4XCM3_NIPBR</name>
<dbReference type="GO" id="GO:0043161">
    <property type="term" value="P:proteasome-mediated ubiquitin-dependent protein catabolic process"/>
    <property type="evidence" value="ECO:0007669"/>
    <property type="project" value="TreeGrafter"/>
</dbReference>
<dbReference type="InterPro" id="IPR051865">
    <property type="entry name" value="WD-repeat_CDT2_adapter"/>
</dbReference>
<dbReference type="OMA" id="CYELNES"/>
<dbReference type="WBParaSite" id="NBR_0000021201-mRNA-1">
    <property type="protein sequence ID" value="NBR_0000021201-mRNA-1"/>
    <property type="gene ID" value="NBR_0000021201"/>
</dbReference>
<accession>A0A0N4XCM3</accession>
<dbReference type="InterPro" id="IPR036322">
    <property type="entry name" value="WD40_repeat_dom_sf"/>
</dbReference>
<feature type="compositionally biased region" description="Basic residues" evidence="5">
    <location>
        <begin position="54"/>
        <end position="65"/>
    </location>
</feature>
<keyword evidence="2" id="KW-0833">Ubl conjugation pathway</keyword>
<reference evidence="6" key="1">
    <citation type="submission" date="2017-02" db="UniProtKB">
        <authorList>
            <consortium name="WormBaseParasite"/>
        </authorList>
    </citation>
    <scope>IDENTIFICATION</scope>
</reference>
<proteinExistence type="inferred from homology"/>
<evidence type="ECO:0000256" key="3">
    <source>
        <dbReference type="ARBA" id="ARBA00038344"/>
    </source>
</evidence>
<protein>
    <submittedName>
        <fullName evidence="6">WD_REPEATS_REGION domain-containing protein</fullName>
    </submittedName>
</protein>
<dbReference type="GO" id="GO:0030674">
    <property type="term" value="F:protein-macromolecule adaptor activity"/>
    <property type="evidence" value="ECO:0007669"/>
    <property type="project" value="TreeGrafter"/>
</dbReference>
<evidence type="ECO:0000256" key="4">
    <source>
        <dbReference type="PROSITE-ProRule" id="PRU00221"/>
    </source>
</evidence>
<dbReference type="InterPro" id="IPR015943">
    <property type="entry name" value="WD40/YVTN_repeat-like_dom_sf"/>
</dbReference>
<evidence type="ECO:0000313" key="6">
    <source>
        <dbReference type="WBParaSite" id="NBR_0000021201-mRNA-1"/>
    </source>
</evidence>
<comment type="similarity">
    <text evidence="3">Belongs to the WD repeat cdt2 family.</text>
</comment>
<dbReference type="InterPro" id="IPR001680">
    <property type="entry name" value="WD40_rpt"/>
</dbReference>
<dbReference type="Gene3D" id="2.130.10.10">
    <property type="entry name" value="YVTN repeat-like/Quinoprotein amine dehydrogenase"/>
    <property type="match status" value="1"/>
</dbReference>
<dbReference type="AlphaFoldDB" id="A0A0N4XCM3"/>
<evidence type="ECO:0000256" key="1">
    <source>
        <dbReference type="ARBA" id="ARBA00004906"/>
    </source>
</evidence>
<dbReference type="SUPFAM" id="SSF50978">
    <property type="entry name" value="WD40 repeat-like"/>
    <property type="match status" value="1"/>
</dbReference>
<feature type="region of interest" description="Disordered" evidence="5">
    <location>
        <begin position="260"/>
        <end position="291"/>
    </location>
</feature>
<organism evidence="6">
    <name type="scientific">Nippostrongylus brasiliensis</name>
    <name type="common">Rat hookworm</name>
    <dbReference type="NCBI Taxonomy" id="27835"/>
    <lineage>
        <taxon>Eukaryota</taxon>
        <taxon>Metazoa</taxon>
        <taxon>Ecdysozoa</taxon>
        <taxon>Nematoda</taxon>
        <taxon>Chromadorea</taxon>
        <taxon>Rhabditida</taxon>
        <taxon>Rhabditina</taxon>
        <taxon>Rhabditomorpha</taxon>
        <taxon>Strongyloidea</taxon>
        <taxon>Heligmosomidae</taxon>
        <taxon>Nippostrongylus</taxon>
    </lineage>
</organism>
<dbReference type="PANTHER" id="PTHR22852">
    <property type="entry name" value="LETHAL 2 DENTICLELESS PROTEIN RETINOIC ACID-REGULATED NUCLEAR MATRIX-ASSOCIATED PROTEIN"/>
    <property type="match status" value="1"/>
</dbReference>
<feature type="region of interest" description="Disordered" evidence="5">
    <location>
        <begin position="53"/>
        <end position="73"/>
    </location>
</feature>
<dbReference type="GO" id="GO:0007095">
    <property type="term" value="P:mitotic G2 DNA damage checkpoint signaling"/>
    <property type="evidence" value="ECO:0007669"/>
    <property type="project" value="TreeGrafter"/>
</dbReference>
<dbReference type="GO" id="GO:0005634">
    <property type="term" value="C:nucleus"/>
    <property type="evidence" value="ECO:0007669"/>
    <property type="project" value="TreeGrafter"/>
</dbReference>
<evidence type="ECO:0000256" key="2">
    <source>
        <dbReference type="ARBA" id="ARBA00022786"/>
    </source>
</evidence>
<evidence type="ECO:0000256" key="5">
    <source>
        <dbReference type="SAM" id="MobiDB-lite"/>
    </source>
</evidence>
<dbReference type="PROSITE" id="PS50082">
    <property type="entry name" value="WD_REPEATS_2"/>
    <property type="match status" value="1"/>
</dbReference>
<dbReference type="PANTHER" id="PTHR22852:SF0">
    <property type="entry name" value="DENTICLELESS PROTEIN HOMOLOG"/>
    <property type="match status" value="1"/>
</dbReference>